<keyword evidence="1 4" id="KW-0378">Hydrolase</keyword>
<evidence type="ECO:0000313" key="4">
    <source>
        <dbReference type="EMBL" id="GAA3611073.1"/>
    </source>
</evidence>
<sequence length="632" mass="67479">MSLADTRDLAAAAALAERLVGAWGSWGPTLSPGADCLAFLSDRSGAPEIYVVDLAVGGAEPHRVVLSPDPVISVNWSADGRWLAAAVATDGGVRTQVWVVRPDGTDARRVAGSSSVHAELGPWTRSGHRVSVCMPRDDGGTDAFLADPATGELTPLASGELIHVLDMSVDEDLVILRDGQRSKQFCVVVDRVADADHPLLPYPATGDTERAIIRPAPDGRGPLVAYLATDAGLSRKQCVALPLGPNGWRGQSGVLAPREDAELEGLDADDAGHLLLLVWNVSGGRSEVELYDTRTDSRRVLSGLPGQVVTGALLSRDGSRVVLAVEGPDRPRRVWSLDVATEVWSPATASPEPHPCPEPHPSPEPHPCPEPVEGHPGLVNPELVTFSARDGLELSGWLYRVPGRTSPGPAMLSLHGGPEAQERPTFNPQHQAMLAAGIAVFAPNIRGSSGFGRSYVRADDVHGRRDAFDDVIVCAQYLISAGVADPRRLAVTGRSYGGYLTLTSLAFTPGIFAAGVDICGMSDLLTFYRDTEPWIAAAAVSKYGDPKRDRTLLRAISPLRFAVNINVPLLVVHGELDTNVPIGEAHQIVAALRALNRPVDYLELAGEGHEYRRADSRLLLIRTMLDFLTRVL</sequence>
<dbReference type="Pfam" id="PF00326">
    <property type="entry name" value="Peptidase_S9"/>
    <property type="match status" value="1"/>
</dbReference>
<dbReference type="InterPro" id="IPR011042">
    <property type="entry name" value="6-blade_b-propeller_TolB-like"/>
</dbReference>
<dbReference type="InterPro" id="IPR001375">
    <property type="entry name" value="Peptidase_S9_cat"/>
</dbReference>
<dbReference type="InterPro" id="IPR002470">
    <property type="entry name" value="Peptidase_S9A"/>
</dbReference>
<dbReference type="SUPFAM" id="SSF69304">
    <property type="entry name" value="Tricorn protease N-terminal domain"/>
    <property type="match status" value="1"/>
</dbReference>
<dbReference type="Gene3D" id="2.120.10.30">
    <property type="entry name" value="TolB, C-terminal domain"/>
    <property type="match status" value="1"/>
</dbReference>
<accession>A0ABP6ZKT0</accession>
<comment type="caution">
    <text evidence="4">The sequence shown here is derived from an EMBL/GenBank/DDBJ whole genome shotgun (WGS) entry which is preliminary data.</text>
</comment>
<evidence type="ECO:0000259" key="3">
    <source>
        <dbReference type="Pfam" id="PF00326"/>
    </source>
</evidence>
<dbReference type="PANTHER" id="PTHR42776:SF27">
    <property type="entry name" value="DIPEPTIDYL PEPTIDASE FAMILY MEMBER 6"/>
    <property type="match status" value="1"/>
</dbReference>
<dbReference type="GO" id="GO:0016787">
    <property type="term" value="F:hydrolase activity"/>
    <property type="evidence" value="ECO:0007669"/>
    <property type="project" value="UniProtKB-KW"/>
</dbReference>
<dbReference type="RefSeq" id="WP_344802181.1">
    <property type="nucleotide sequence ID" value="NZ_BAABAB010000007.1"/>
</dbReference>
<evidence type="ECO:0000256" key="1">
    <source>
        <dbReference type="ARBA" id="ARBA00022801"/>
    </source>
</evidence>
<protein>
    <submittedName>
        <fullName evidence="4">Alpha/beta fold hydrolase</fullName>
    </submittedName>
</protein>
<feature type="region of interest" description="Disordered" evidence="2">
    <location>
        <begin position="346"/>
        <end position="372"/>
    </location>
</feature>
<dbReference type="SUPFAM" id="SSF53474">
    <property type="entry name" value="alpha/beta-Hydrolases"/>
    <property type="match status" value="1"/>
</dbReference>
<dbReference type="PRINTS" id="PR00862">
    <property type="entry name" value="PROLIGOPTASE"/>
</dbReference>
<dbReference type="PANTHER" id="PTHR42776">
    <property type="entry name" value="SERINE PEPTIDASE S9 FAMILY MEMBER"/>
    <property type="match status" value="1"/>
</dbReference>
<dbReference type="InterPro" id="IPR029058">
    <property type="entry name" value="AB_hydrolase_fold"/>
</dbReference>
<evidence type="ECO:0000256" key="2">
    <source>
        <dbReference type="SAM" id="MobiDB-lite"/>
    </source>
</evidence>
<gene>
    <name evidence="4" type="ORF">GCM10022236_10990</name>
</gene>
<keyword evidence="5" id="KW-1185">Reference proteome</keyword>
<reference evidence="5" key="1">
    <citation type="journal article" date="2019" name="Int. J. Syst. Evol. Microbiol.">
        <title>The Global Catalogue of Microorganisms (GCM) 10K type strain sequencing project: providing services to taxonomists for standard genome sequencing and annotation.</title>
        <authorList>
            <consortium name="The Broad Institute Genomics Platform"/>
            <consortium name="The Broad Institute Genome Sequencing Center for Infectious Disease"/>
            <person name="Wu L."/>
            <person name="Ma J."/>
        </authorList>
    </citation>
    <scope>NUCLEOTIDE SEQUENCE [LARGE SCALE GENOMIC DNA]</scope>
    <source>
        <strain evidence="5">JCM 16929</strain>
    </source>
</reference>
<dbReference type="Proteomes" id="UP001501490">
    <property type="component" value="Unassembled WGS sequence"/>
</dbReference>
<organism evidence="4 5">
    <name type="scientific">Microlunatus ginsengisoli</name>
    <dbReference type="NCBI Taxonomy" id="363863"/>
    <lineage>
        <taxon>Bacteria</taxon>
        <taxon>Bacillati</taxon>
        <taxon>Actinomycetota</taxon>
        <taxon>Actinomycetes</taxon>
        <taxon>Propionibacteriales</taxon>
        <taxon>Propionibacteriaceae</taxon>
        <taxon>Microlunatus</taxon>
    </lineage>
</organism>
<feature type="domain" description="Peptidase S9 prolyl oligopeptidase catalytic" evidence="3">
    <location>
        <begin position="425"/>
        <end position="632"/>
    </location>
</feature>
<name>A0ABP6ZKT0_9ACTN</name>
<dbReference type="Gene3D" id="3.40.50.1820">
    <property type="entry name" value="alpha/beta hydrolase"/>
    <property type="match status" value="1"/>
</dbReference>
<dbReference type="EMBL" id="BAABAB010000007">
    <property type="protein sequence ID" value="GAA3611073.1"/>
    <property type="molecule type" value="Genomic_DNA"/>
</dbReference>
<proteinExistence type="predicted"/>
<evidence type="ECO:0000313" key="5">
    <source>
        <dbReference type="Proteomes" id="UP001501490"/>
    </source>
</evidence>